<evidence type="ECO:0000313" key="3">
    <source>
        <dbReference type="EMBL" id="OUS45175.1"/>
    </source>
</evidence>
<reference evidence="2 4" key="1">
    <citation type="journal article" date="2006" name="Proc. Natl. Acad. Sci. U.S.A.">
        <title>Genome analysis of the smallest free-living eukaryote Ostreococcus tauri unveils many unique features.</title>
        <authorList>
            <person name="Derelle E."/>
            <person name="Ferraz C."/>
            <person name="Rombauts S."/>
            <person name="Rouze P."/>
            <person name="Worden A.Z."/>
            <person name="Robbens S."/>
            <person name="Partensky F."/>
            <person name="Degroeve S."/>
            <person name="Echeynie S."/>
            <person name="Cooke R."/>
            <person name="Saeys Y."/>
            <person name="Wuyts J."/>
            <person name="Jabbari K."/>
            <person name="Bowler C."/>
            <person name="Panaud O."/>
            <person name="Piegu B."/>
            <person name="Ball S.G."/>
            <person name="Ral J.-P."/>
            <person name="Bouget F.-Y."/>
            <person name="Piganeau G."/>
            <person name="De Baets B."/>
            <person name="Picard A."/>
            <person name="Delseny M."/>
            <person name="Demaille J."/>
            <person name="Van de Peer Y."/>
            <person name="Moreau H."/>
        </authorList>
    </citation>
    <scope>NUCLEOTIDE SEQUENCE [LARGE SCALE GENOMIC DNA]</scope>
    <source>
        <strain evidence="2 4">OTTH0595</strain>
    </source>
</reference>
<dbReference type="InParanoid" id="Q00SS3"/>
<accession>A0A454XQM7</accession>
<feature type="transmembrane region" description="Helical" evidence="1">
    <location>
        <begin position="55"/>
        <end position="73"/>
    </location>
</feature>
<evidence type="ECO:0000313" key="4">
    <source>
        <dbReference type="Proteomes" id="UP000009170"/>
    </source>
</evidence>
<evidence type="ECO:0000256" key="1">
    <source>
        <dbReference type="SAM" id="Phobius"/>
    </source>
</evidence>
<dbReference type="PANTHER" id="PTHR36059:SF2">
    <property type="entry name" value="OS02G0175800 PROTEIN"/>
    <property type="match status" value="1"/>
</dbReference>
<dbReference type="RefSeq" id="XP_003084125.1">
    <property type="nucleotide sequence ID" value="XM_003084077.1"/>
</dbReference>
<dbReference type="AlphaFoldDB" id="Q00SS3"/>
<sequence>MSSQSFLSRVGKLKLKEFPEFAWKTASEIDYRARAERFASEYNQQYIQTGSVKPLWHFMVGVFGVAYVTVWPTEYRHMMAERRGGH</sequence>
<organism evidence="2 4">
    <name type="scientific">Ostreococcus tauri</name>
    <name type="common">Marine green alga</name>
    <dbReference type="NCBI Taxonomy" id="70448"/>
    <lineage>
        <taxon>Eukaryota</taxon>
        <taxon>Viridiplantae</taxon>
        <taxon>Chlorophyta</taxon>
        <taxon>Mamiellophyceae</taxon>
        <taxon>Mamiellales</taxon>
        <taxon>Bathycoccaceae</taxon>
        <taxon>Ostreococcus</taxon>
    </lineage>
</organism>
<dbReference type="EMBL" id="CAID01000018">
    <property type="protein sequence ID" value="CAL58541.1"/>
    <property type="molecule type" value="Genomic_DNA"/>
</dbReference>
<gene>
    <name evidence="3" type="ORF">BE221DRAFT_206691</name>
    <name evidence="2" type="ORF">OT_ostta18g00800</name>
</gene>
<keyword evidence="1" id="KW-1133">Transmembrane helix</keyword>
<accession>Q00SS3</accession>
<keyword evidence="1" id="KW-0472">Membrane</keyword>
<evidence type="ECO:0000313" key="2">
    <source>
        <dbReference type="EMBL" id="CAL58541.1"/>
    </source>
</evidence>
<dbReference type="EMBL" id="KZ155791">
    <property type="protein sequence ID" value="OUS45175.1"/>
    <property type="molecule type" value="Genomic_DNA"/>
</dbReference>
<keyword evidence="4" id="KW-1185">Reference proteome</keyword>
<keyword evidence="1" id="KW-0812">Transmembrane</keyword>
<protein>
    <submittedName>
        <fullName evidence="2">Unnamed product</fullName>
    </submittedName>
</protein>
<dbReference type="OrthoDB" id="503863at2759"/>
<dbReference type="PANTHER" id="PTHR36059">
    <property type="entry name" value="OS02G0175800 PROTEIN"/>
    <property type="match status" value="1"/>
</dbReference>
<proteinExistence type="predicted"/>
<reference evidence="2" key="2">
    <citation type="journal article" date="2014" name="BMC Genomics">
        <title>An improved genome of the model marine alga Ostreococcus tauri unfolds by assessing Illumina de novo assemblies.</title>
        <authorList>
            <person name="Blanc-Mathieu R."/>
            <person name="Verhelst B."/>
            <person name="Derelle E."/>
            <person name="Rombauts S."/>
            <person name="Bouget F.Y."/>
            <person name="Carre I."/>
            <person name="Chateau A."/>
            <person name="Eyre-Walker A."/>
            <person name="Grimsley N."/>
            <person name="Moreau H."/>
            <person name="Piegu B."/>
            <person name="Rivals E."/>
            <person name="Schackwitz W."/>
            <person name="Van de Peer Y."/>
            <person name="Piganeau G."/>
        </authorList>
    </citation>
    <scope>NUCLEOTIDE SEQUENCE</scope>
    <source>
        <strain evidence="2">RCC4221</strain>
    </source>
</reference>
<accession>A0A1Y5IDX6</accession>
<dbReference type="Proteomes" id="UP000009170">
    <property type="component" value="Unassembled WGS sequence"/>
</dbReference>
<dbReference type="FunCoup" id="Q00SS3">
    <property type="interactions" value="585"/>
</dbReference>
<dbReference type="GeneID" id="9838293"/>
<name>Q00SS3_OSTTA</name>
<dbReference type="OMA" id="VAYVTVW"/>
<dbReference type="Proteomes" id="UP000195557">
    <property type="component" value="Unassembled WGS sequence"/>
</dbReference>
<reference evidence="3" key="3">
    <citation type="submission" date="2017-04" db="EMBL/GenBank/DDBJ databases">
        <title>Population genomics of picophytoplankton unveils novel chromosome hypervariability.</title>
        <authorList>
            <consortium name="DOE Joint Genome Institute"/>
            <person name="Blanc-Mathieu R."/>
            <person name="Krasovec M."/>
            <person name="Hebrard M."/>
            <person name="Yau S."/>
            <person name="Desgranges E."/>
            <person name="Martin J."/>
            <person name="Schackwitz W."/>
            <person name="Kuo A."/>
            <person name="Salin G."/>
            <person name="Donnadieu C."/>
            <person name="Desdevises Y."/>
            <person name="Sanchez-Ferandin S."/>
            <person name="Moreau H."/>
            <person name="Rivals E."/>
            <person name="Grigoriev I.V."/>
            <person name="Grimsley N."/>
            <person name="Eyre-Walker A."/>
            <person name="Piganeau G."/>
        </authorList>
    </citation>
    <scope>NUCLEOTIDE SEQUENCE [LARGE SCALE GENOMIC DNA]</scope>
    <source>
        <strain evidence="3">RCC 1115</strain>
    </source>
</reference>
<dbReference type="KEGG" id="ota:OT_ostta18g00800"/>